<dbReference type="SUPFAM" id="SSF55073">
    <property type="entry name" value="Nucleotide cyclase"/>
    <property type="match status" value="1"/>
</dbReference>
<dbReference type="AlphaFoldDB" id="A0A545U8V2"/>
<accession>A0A545U8V2</accession>
<evidence type="ECO:0000313" key="4">
    <source>
        <dbReference type="Proteomes" id="UP000315439"/>
    </source>
</evidence>
<reference evidence="3 4" key="1">
    <citation type="submission" date="2019-07" db="EMBL/GenBank/DDBJ databases">
        <title>Draft genome for Aliikangiella sp. M105.</title>
        <authorList>
            <person name="Wang G."/>
        </authorList>
    </citation>
    <scope>NUCLEOTIDE SEQUENCE [LARGE SCALE GENOMIC DNA]</scope>
    <source>
        <strain evidence="3 4">M105</strain>
    </source>
</reference>
<dbReference type="GO" id="GO:0043709">
    <property type="term" value="P:cell adhesion involved in single-species biofilm formation"/>
    <property type="evidence" value="ECO:0007669"/>
    <property type="project" value="TreeGrafter"/>
</dbReference>
<feature type="domain" description="GGDEF" evidence="2">
    <location>
        <begin position="1038"/>
        <end position="1177"/>
    </location>
</feature>
<name>A0A545U8V2_9GAMM</name>
<dbReference type="RefSeq" id="WP_142932815.1">
    <property type="nucleotide sequence ID" value="NZ_ML660167.1"/>
</dbReference>
<dbReference type="Gene3D" id="2.130.10.10">
    <property type="entry name" value="YVTN repeat-like/Quinoprotein amine dehydrogenase"/>
    <property type="match status" value="2"/>
</dbReference>
<dbReference type="Gene3D" id="3.30.70.270">
    <property type="match status" value="1"/>
</dbReference>
<dbReference type="EMBL" id="VIKS01000011">
    <property type="protein sequence ID" value="TQV85896.1"/>
    <property type="molecule type" value="Genomic_DNA"/>
</dbReference>
<dbReference type="InterPro" id="IPR029016">
    <property type="entry name" value="GAF-like_dom_sf"/>
</dbReference>
<dbReference type="PANTHER" id="PTHR45138">
    <property type="entry name" value="REGULATORY COMPONENTS OF SENSORY TRANSDUCTION SYSTEM"/>
    <property type="match status" value="1"/>
</dbReference>
<dbReference type="InterPro" id="IPR011041">
    <property type="entry name" value="Quinoprot_gluc/sorb_DH_b-prop"/>
</dbReference>
<dbReference type="NCBIfam" id="TIGR00254">
    <property type="entry name" value="GGDEF"/>
    <property type="match status" value="1"/>
</dbReference>
<dbReference type="EC" id="2.7.7.65" evidence="1"/>
<dbReference type="InterPro" id="IPR000160">
    <property type="entry name" value="GGDEF_dom"/>
</dbReference>
<dbReference type="CDD" id="cd01949">
    <property type="entry name" value="GGDEF"/>
    <property type="match status" value="1"/>
</dbReference>
<dbReference type="Pfam" id="PF13185">
    <property type="entry name" value="GAF_2"/>
    <property type="match status" value="1"/>
</dbReference>
<dbReference type="Gene3D" id="3.30.450.40">
    <property type="match status" value="1"/>
</dbReference>
<organism evidence="3 4">
    <name type="scientific">Aliikangiella coralliicola</name>
    <dbReference type="NCBI Taxonomy" id="2592383"/>
    <lineage>
        <taxon>Bacteria</taxon>
        <taxon>Pseudomonadati</taxon>
        <taxon>Pseudomonadota</taxon>
        <taxon>Gammaproteobacteria</taxon>
        <taxon>Oceanospirillales</taxon>
        <taxon>Pleioneaceae</taxon>
        <taxon>Aliikangiella</taxon>
    </lineage>
</organism>
<dbReference type="SUPFAM" id="SSF50952">
    <property type="entry name" value="Soluble quinoprotein glucose dehydrogenase"/>
    <property type="match status" value="1"/>
</dbReference>
<dbReference type="Gene3D" id="2.60.40.10">
    <property type="entry name" value="Immunoglobulins"/>
    <property type="match status" value="1"/>
</dbReference>
<dbReference type="PANTHER" id="PTHR45138:SF6">
    <property type="entry name" value="DIGUANYLATE CYCLASE DGCN"/>
    <property type="match status" value="1"/>
</dbReference>
<keyword evidence="4" id="KW-1185">Reference proteome</keyword>
<dbReference type="InterPro" id="IPR015943">
    <property type="entry name" value="WD40/YVTN_repeat-like_dom_sf"/>
</dbReference>
<dbReference type="InterPro" id="IPR029787">
    <property type="entry name" value="Nucleotide_cyclase"/>
</dbReference>
<dbReference type="SUPFAM" id="SSF50998">
    <property type="entry name" value="Quinoprotein alcohol dehydrogenase-like"/>
    <property type="match status" value="1"/>
</dbReference>
<dbReference type="PROSITE" id="PS50887">
    <property type="entry name" value="GGDEF"/>
    <property type="match status" value="1"/>
</dbReference>
<dbReference type="InterPro" id="IPR013783">
    <property type="entry name" value="Ig-like_fold"/>
</dbReference>
<dbReference type="OrthoDB" id="176203at2"/>
<dbReference type="SMART" id="SM00267">
    <property type="entry name" value="GGDEF"/>
    <property type="match status" value="1"/>
</dbReference>
<comment type="caution">
    <text evidence="3">The sequence shown here is derived from an EMBL/GenBank/DDBJ whole genome shotgun (WGS) entry which is preliminary data.</text>
</comment>
<protein>
    <recommendedName>
        <fullName evidence="1">diguanylate cyclase</fullName>
        <ecNumber evidence="1">2.7.7.65</ecNumber>
    </recommendedName>
</protein>
<dbReference type="InterPro" id="IPR003018">
    <property type="entry name" value="GAF"/>
</dbReference>
<dbReference type="InterPro" id="IPR043128">
    <property type="entry name" value="Rev_trsase/Diguanyl_cyclase"/>
</dbReference>
<dbReference type="GO" id="GO:1902201">
    <property type="term" value="P:negative regulation of bacterial-type flagellum-dependent cell motility"/>
    <property type="evidence" value="ECO:0007669"/>
    <property type="project" value="TreeGrafter"/>
</dbReference>
<evidence type="ECO:0000313" key="3">
    <source>
        <dbReference type="EMBL" id="TQV85896.1"/>
    </source>
</evidence>
<sequence length="1217" mass="137801">MKVVISHKATRHYFAWLMFTLAINIPVASTSEIETKHQTQISQLLKAGAPVTRIYSPKEYEANVQNWALAQTPDGMIYVGNGDGVLEFDGVNWRLIPVSNNTLVRSLAIDPHTGRIYVGAVGEFGYLAPDSNGKMQYVSMVYRLAGKESVFADVWQTFYTPDGIIFSTFSRLFRVSDTKVESWTPEKDFHFSFKVGQRVFIREQGRGLLELIDGQLQLLPSGEFFADERVYGLIKSPNSDSELLIGSRTKGLFLHNGNSLQSYPTEIDTQLKRDLLYSALLLPDGRVALATLQGGLYLINSAGKWVGKLGRKTGLLDSSVTALMIDKEKGLWLTLSRGLARAEVDSSLSYFNEESGLIGDVISMTQYRGALHVGTGDGLFRQKPGPVPSFEAVNGVRNQTWEQLVFNEKLLVANYLGVFEITENSTKLIYQTDTAFAFLRDVKSNSRVLVGVRNGVVMLRHENGNWINEGRIPGIEDEVREFWQSSSGEIWINTYATGLIRLKPIEGNTPEIKRYGVAQGLPDQSGNGFAEFEGKLLVLTSEGIYLFDAVKDRFKPDVRFEKLFSDGRRPVFDLETDPERGLWLTTGKLNSRSNESGLVERLSDGNYAWRPEALSGMLVGEPNEIYREQSGILWLAGSEGLFRFDPASTKDYSLNFHVVLRQVSTGDGNILYAGSGTPARLSLPFTSNRLRFEFAGLSFDSVGLTQYQVRLEGADTEWSPWSLEAFKDYSNLWEGDYQLHLRAKNRYGTVAESIVYRFSILPPWYRSPLAYFCYIALLSLITWGLIHWRVGRLRMQKRLLRNQVEERTQQLATLNAVGREITATLDLDAVLESLYNNMNRMLDAKVFGIGLYHAEKGEIEFRLAMQNGQRYKPYSRRMEDKSQLAVWCVDHCEPVLIGDYPNEYQQYVEECDSTVHTLFDGSESRQPKSLLYVPIVLQEQVIGVLSVQSFATHAYRRQHLDLLQTLASYAAIAIDNGRAHADLLIAYETMQEVSVTDQLTGLKNRRFLALHFKEDVNKTLRDYANWEVGLKSEMPKESDHVFFLLDLDHFKQVNDTYGHAAGDCVLVEIKNLLTKVFRDSDFLIRWGGEEFLVITRFTKRSSAVVLAERIRSAIEQHKFDIGDGQIIKMTSSIGFTAFPFIPKQYKALTWEQVINIADYCLYVAKNNQRNAWVGVFSGEMTEGEKFLKCLTHSPENLLVDHDLEVVTSIPDEQEIKW</sequence>
<proteinExistence type="predicted"/>
<gene>
    <name evidence="3" type="ORF">FLL46_18410</name>
</gene>
<evidence type="ECO:0000256" key="1">
    <source>
        <dbReference type="ARBA" id="ARBA00012528"/>
    </source>
</evidence>
<dbReference type="Proteomes" id="UP000315439">
    <property type="component" value="Unassembled WGS sequence"/>
</dbReference>
<dbReference type="Pfam" id="PF00990">
    <property type="entry name" value="GGDEF"/>
    <property type="match status" value="1"/>
</dbReference>
<dbReference type="GO" id="GO:0052621">
    <property type="term" value="F:diguanylate cyclase activity"/>
    <property type="evidence" value="ECO:0007669"/>
    <property type="project" value="UniProtKB-EC"/>
</dbReference>
<dbReference type="InterPro" id="IPR050469">
    <property type="entry name" value="Diguanylate_Cyclase"/>
</dbReference>
<dbReference type="SMART" id="SM00065">
    <property type="entry name" value="GAF"/>
    <property type="match status" value="1"/>
</dbReference>
<dbReference type="SUPFAM" id="SSF55781">
    <property type="entry name" value="GAF domain-like"/>
    <property type="match status" value="1"/>
</dbReference>
<dbReference type="GO" id="GO:0005886">
    <property type="term" value="C:plasma membrane"/>
    <property type="evidence" value="ECO:0007669"/>
    <property type="project" value="TreeGrafter"/>
</dbReference>
<evidence type="ECO:0000259" key="2">
    <source>
        <dbReference type="PROSITE" id="PS50887"/>
    </source>
</evidence>
<dbReference type="InterPro" id="IPR011047">
    <property type="entry name" value="Quinoprotein_ADH-like_sf"/>
</dbReference>